<feature type="compositionally biased region" description="Polar residues" evidence="1">
    <location>
        <begin position="376"/>
        <end position="386"/>
    </location>
</feature>
<dbReference type="PANTHER" id="PTHR13524">
    <property type="entry name" value="MYOTUBULARIN-RELATED"/>
    <property type="match status" value="1"/>
</dbReference>
<evidence type="ECO:0000259" key="2">
    <source>
        <dbReference type="PROSITE" id="PS50056"/>
    </source>
</evidence>
<feature type="domain" description="Tyrosine specific protein phosphatases" evidence="2">
    <location>
        <begin position="277"/>
        <end position="332"/>
    </location>
</feature>
<accession>A0AAV3Z2M3</accession>
<protein>
    <submittedName>
        <fullName evidence="3">Myotubularin-related protein 14</fullName>
    </submittedName>
</protein>
<sequence>MADGIKPSIVDEDDTFKLLCHFVKTSHRIKSPDIRGETVMEMCSVLFARDYKFTIIPNMQGELCGHYPMKLVLMEYEREAPAEDEEVESQYDALSLVQMIKYAKCARCRSRFVMPVILFEGKHVCRSATLSGAAEMFGRSTKDYLLSRQTAQEMGRTDMFSKFRGHDIDLLKFFDVGYICDLMVEKKKTKFKMAITSSEKADKENRYSDFSILQMPYPGCELFKDWKANMYNGYATVYDWALAFNDSDLDLPKSPIVDEVKADWHRYREWSLIELTQNYLKLLLQYLKQGSSGLLIHCISGWDRTPLFVSMLRLSLWADGAIHKSLSATEILYLTLAYDWYLFGHDLPDRLRNEQEIMHFCFKVLQDISSDEFSISPGTRSPTASMVSPPMSPRYVNRASQRGQSLTNHDQLPAAAVKPPGVKSPPRVNSDCSLGLQGVLLTEDMMNCNTVGSTTSLTSSGRSSSSSSSSSSNNVCAADDAKTGDKDWASEMMWEARGGAEGSDGNIKQTGGQPVARSIHRGLSQSPPNQFGSWVDASPVVHTSPGNAEQAQNTEGRAMFINSNHFVDVPLVNHSSPVSVPRRKTQERVGSVNSLGSWQVINTEDHVKSLERSNSQGSPAQRPVSPIASCNEAFAINMSTLRCQRLDAVSRLFYAAYYSALNAELGEGWQEPGGAGAGALSSLFNSFAEQVGLKSSR</sequence>
<dbReference type="InterPro" id="IPR039802">
    <property type="entry name" value="MTMR14"/>
</dbReference>
<feature type="region of interest" description="Disordered" evidence="1">
    <location>
        <begin position="376"/>
        <end position="429"/>
    </location>
</feature>
<dbReference type="InterPro" id="IPR029021">
    <property type="entry name" value="Prot-tyrosine_phosphatase-like"/>
</dbReference>
<evidence type="ECO:0000313" key="4">
    <source>
        <dbReference type="Proteomes" id="UP000735302"/>
    </source>
</evidence>
<dbReference type="AlphaFoldDB" id="A0AAV3Z2M3"/>
<organism evidence="3 4">
    <name type="scientific">Plakobranchus ocellatus</name>
    <dbReference type="NCBI Taxonomy" id="259542"/>
    <lineage>
        <taxon>Eukaryota</taxon>
        <taxon>Metazoa</taxon>
        <taxon>Spiralia</taxon>
        <taxon>Lophotrochozoa</taxon>
        <taxon>Mollusca</taxon>
        <taxon>Gastropoda</taxon>
        <taxon>Heterobranchia</taxon>
        <taxon>Euthyneura</taxon>
        <taxon>Panpulmonata</taxon>
        <taxon>Sacoglossa</taxon>
        <taxon>Placobranchoidea</taxon>
        <taxon>Plakobranchidae</taxon>
        <taxon>Plakobranchus</taxon>
    </lineage>
</organism>
<comment type="caution">
    <text evidence="3">The sequence shown here is derived from an EMBL/GenBank/DDBJ whole genome shotgun (WGS) entry which is preliminary data.</text>
</comment>
<dbReference type="PANTHER" id="PTHR13524:SF2">
    <property type="entry name" value="MYOTUBULARIN-RELATED PROTEIN 14"/>
    <property type="match status" value="1"/>
</dbReference>
<keyword evidence="4" id="KW-1185">Reference proteome</keyword>
<dbReference type="PROSITE" id="PS00383">
    <property type="entry name" value="TYR_PHOSPHATASE_1"/>
    <property type="match status" value="1"/>
</dbReference>
<dbReference type="EMBL" id="BLXT01001882">
    <property type="protein sequence ID" value="GFN88842.1"/>
    <property type="molecule type" value="Genomic_DNA"/>
</dbReference>
<dbReference type="SUPFAM" id="SSF52799">
    <property type="entry name" value="(Phosphotyrosine protein) phosphatases II"/>
    <property type="match status" value="1"/>
</dbReference>
<dbReference type="Proteomes" id="UP000735302">
    <property type="component" value="Unassembled WGS sequence"/>
</dbReference>
<evidence type="ECO:0000313" key="3">
    <source>
        <dbReference type="EMBL" id="GFN88842.1"/>
    </source>
</evidence>
<proteinExistence type="predicted"/>
<feature type="region of interest" description="Disordered" evidence="1">
    <location>
        <begin position="452"/>
        <end position="486"/>
    </location>
</feature>
<feature type="compositionally biased region" description="Polar residues" evidence="1">
    <location>
        <begin position="398"/>
        <end position="410"/>
    </location>
</feature>
<gene>
    <name evidence="3" type="ORF">PoB_001534800</name>
</gene>
<reference evidence="3 4" key="1">
    <citation type="journal article" date="2021" name="Elife">
        <title>Chloroplast acquisition without the gene transfer in kleptoplastic sea slugs, Plakobranchus ocellatus.</title>
        <authorList>
            <person name="Maeda T."/>
            <person name="Takahashi S."/>
            <person name="Yoshida T."/>
            <person name="Shimamura S."/>
            <person name="Takaki Y."/>
            <person name="Nagai Y."/>
            <person name="Toyoda A."/>
            <person name="Suzuki Y."/>
            <person name="Arimoto A."/>
            <person name="Ishii H."/>
            <person name="Satoh N."/>
            <person name="Nishiyama T."/>
            <person name="Hasebe M."/>
            <person name="Maruyama T."/>
            <person name="Minagawa J."/>
            <person name="Obokata J."/>
            <person name="Shigenobu S."/>
        </authorList>
    </citation>
    <scope>NUCLEOTIDE SEQUENCE [LARGE SCALE GENOMIC DNA]</scope>
</reference>
<evidence type="ECO:0000256" key="1">
    <source>
        <dbReference type="SAM" id="MobiDB-lite"/>
    </source>
</evidence>
<dbReference type="InterPro" id="IPR000387">
    <property type="entry name" value="Tyr_Pase_dom"/>
</dbReference>
<name>A0AAV3Z2M3_9GAST</name>
<dbReference type="GO" id="GO:0004438">
    <property type="term" value="F:phosphatidylinositol-3-phosphate phosphatase activity"/>
    <property type="evidence" value="ECO:0007669"/>
    <property type="project" value="InterPro"/>
</dbReference>
<dbReference type="PROSITE" id="PS50056">
    <property type="entry name" value="TYR_PHOSPHATASE_2"/>
    <property type="match status" value="1"/>
</dbReference>
<feature type="compositionally biased region" description="Low complexity" evidence="1">
    <location>
        <begin position="453"/>
        <end position="472"/>
    </location>
</feature>
<dbReference type="InterPro" id="IPR016130">
    <property type="entry name" value="Tyr_Pase_AS"/>
</dbReference>